<dbReference type="Proteomes" id="UP000799421">
    <property type="component" value="Unassembled WGS sequence"/>
</dbReference>
<sequence>MPPTPAPEPQWILILTGPAGSGKTTVAKWLASQLQWPYLEGDTFHPPANISKMASGVPLTDADRWDWLITIRESALAALQTSSPPKGVVVTCSALKKKYRDVLRIAGYHHPTIHIHFIYLHVSEETIRERVRARQGHYMKLDMVHGQFEALEDPDNDEHDTTTIEASESLPKVEEKVMSTVTKIFSPPSSSYC</sequence>
<evidence type="ECO:0000256" key="3">
    <source>
        <dbReference type="ARBA" id="ARBA00012054"/>
    </source>
</evidence>
<dbReference type="GO" id="GO:0005975">
    <property type="term" value="P:carbohydrate metabolic process"/>
    <property type="evidence" value="ECO:0007669"/>
    <property type="project" value="InterPro"/>
</dbReference>
<evidence type="ECO:0000256" key="4">
    <source>
        <dbReference type="ARBA" id="ARBA00022679"/>
    </source>
</evidence>
<dbReference type="InterPro" id="IPR027417">
    <property type="entry name" value="P-loop_NTPase"/>
</dbReference>
<dbReference type="GO" id="GO:0005524">
    <property type="term" value="F:ATP binding"/>
    <property type="evidence" value="ECO:0007669"/>
    <property type="project" value="UniProtKB-KW"/>
</dbReference>
<comment type="pathway">
    <text evidence="1 9">Carbohydrate acid metabolism; D-gluconate degradation.</text>
</comment>
<dbReference type="InterPro" id="IPR006001">
    <property type="entry name" value="Therm_gnt_kin"/>
</dbReference>
<organism evidence="10 11">
    <name type="scientific">Piedraia hortae CBS 480.64</name>
    <dbReference type="NCBI Taxonomy" id="1314780"/>
    <lineage>
        <taxon>Eukaryota</taxon>
        <taxon>Fungi</taxon>
        <taxon>Dikarya</taxon>
        <taxon>Ascomycota</taxon>
        <taxon>Pezizomycotina</taxon>
        <taxon>Dothideomycetes</taxon>
        <taxon>Dothideomycetidae</taxon>
        <taxon>Capnodiales</taxon>
        <taxon>Piedraiaceae</taxon>
        <taxon>Piedraia</taxon>
    </lineage>
</organism>
<comment type="similarity">
    <text evidence="2 9">Belongs to the gluconokinase GntK/GntV family.</text>
</comment>
<name>A0A6A7C5C7_9PEZI</name>
<keyword evidence="4 9" id="KW-0808">Transferase</keyword>
<evidence type="ECO:0000256" key="9">
    <source>
        <dbReference type="RuleBase" id="RU363066"/>
    </source>
</evidence>
<dbReference type="EMBL" id="MU005964">
    <property type="protein sequence ID" value="KAF2862711.1"/>
    <property type="molecule type" value="Genomic_DNA"/>
</dbReference>
<evidence type="ECO:0000256" key="7">
    <source>
        <dbReference type="ARBA" id="ARBA00022840"/>
    </source>
</evidence>
<dbReference type="CDD" id="cd02021">
    <property type="entry name" value="GntK"/>
    <property type="match status" value="1"/>
</dbReference>
<comment type="catalytic activity">
    <reaction evidence="8 9">
        <text>D-gluconate + ATP = 6-phospho-D-gluconate + ADP + H(+)</text>
        <dbReference type="Rhea" id="RHEA:19433"/>
        <dbReference type="ChEBI" id="CHEBI:15378"/>
        <dbReference type="ChEBI" id="CHEBI:18391"/>
        <dbReference type="ChEBI" id="CHEBI:30616"/>
        <dbReference type="ChEBI" id="CHEBI:58759"/>
        <dbReference type="ChEBI" id="CHEBI:456216"/>
        <dbReference type="EC" id="2.7.1.12"/>
    </reaction>
</comment>
<keyword evidence="7 9" id="KW-0067">ATP-binding</keyword>
<accession>A0A6A7C5C7</accession>
<dbReference type="GO" id="GO:0005737">
    <property type="term" value="C:cytoplasm"/>
    <property type="evidence" value="ECO:0007669"/>
    <property type="project" value="TreeGrafter"/>
</dbReference>
<protein>
    <recommendedName>
        <fullName evidence="3 9">Gluconokinase</fullName>
        <ecNumber evidence="3 9">2.7.1.12</ecNumber>
    </recommendedName>
</protein>
<dbReference type="OrthoDB" id="275177at2759"/>
<reference evidence="10" key="1">
    <citation type="journal article" date="2020" name="Stud. Mycol.">
        <title>101 Dothideomycetes genomes: a test case for predicting lifestyles and emergence of pathogens.</title>
        <authorList>
            <person name="Haridas S."/>
            <person name="Albert R."/>
            <person name="Binder M."/>
            <person name="Bloem J."/>
            <person name="Labutti K."/>
            <person name="Salamov A."/>
            <person name="Andreopoulos B."/>
            <person name="Baker S."/>
            <person name="Barry K."/>
            <person name="Bills G."/>
            <person name="Bluhm B."/>
            <person name="Cannon C."/>
            <person name="Castanera R."/>
            <person name="Culley D."/>
            <person name="Daum C."/>
            <person name="Ezra D."/>
            <person name="Gonzalez J."/>
            <person name="Henrissat B."/>
            <person name="Kuo A."/>
            <person name="Liang C."/>
            <person name="Lipzen A."/>
            <person name="Lutzoni F."/>
            <person name="Magnuson J."/>
            <person name="Mondo S."/>
            <person name="Nolan M."/>
            <person name="Ohm R."/>
            <person name="Pangilinan J."/>
            <person name="Park H.-J."/>
            <person name="Ramirez L."/>
            <person name="Alfaro M."/>
            <person name="Sun H."/>
            <person name="Tritt A."/>
            <person name="Yoshinaga Y."/>
            <person name="Zwiers L.-H."/>
            <person name="Turgeon B."/>
            <person name="Goodwin S."/>
            <person name="Spatafora J."/>
            <person name="Crous P."/>
            <person name="Grigoriev I."/>
        </authorList>
    </citation>
    <scope>NUCLEOTIDE SEQUENCE</scope>
    <source>
        <strain evidence="10">CBS 480.64</strain>
    </source>
</reference>
<evidence type="ECO:0000256" key="6">
    <source>
        <dbReference type="ARBA" id="ARBA00022777"/>
    </source>
</evidence>
<dbReference type="Pfam" id="PF13671">
    <property type="entry name" value="AAA_33"/>
    <property type="match status" value="1"/>
</dbReference>
<dbReference type="SUPFAM" id="SSF52540">
    <property type="entry name" value="P-loop containing nucleoside triphosphate hydrolases"/>
    <property type="match status" value="1"/>
</dbReference>
<evidence type="ECO:0000256" key="2">
    <source>
        <dbReference type="ARBA" id="ARBA00008420"/>
    </source>
</evidence>
<dbReference type="NCBIfam" id="TIGR01313">
    <property type="entry name" value="therm_gnt_kin"/>
    <property type="match status" value="1"/>
</dbReference>
<proteinExistence type="inferred from homology"/>
<dbReference type="UniPathway" id="UPA00792"/>
<dbReference type="PANTHER" id="PTHR43442">
    <property type="entry name" value="GLUCONOKINASE-RELATED"/>
    <property type="match status" value="1"/>
</dbReference>
<dbReference type="Gene3D" id="3.40.50.300">
    <property type="entry name" value="P-loop containing nucleotide triphosphate hydrolases"/>
    <property type="match status" value="1"/>
</dbReference>
<dbReference type="GO" id="GO:0046316">
    <property type="term" value="F:gluconokinase activity"/>
    <property type="evidence" value="ECO:0007669"/>
    <property type="project" value="UniProtKB-EC"/>
</dbReference>
<keyword evidence="11" id="KW-1185">Reference proteome</keyword>
<dbReference type="AlphaFoldDB" id="A0A6A7C5C7"/>
<evidence type="ECO:0000313" key="10">
    <source>
        <dbReference type="EMBL" id="KAF2862711.1"/>
    </source>
</evidence>
<keyword evidence="6 9" id="KW-0418">Kinase</keyword>
<keyword evidence="5 9" id="KW-0547">Nucleotide-binding</keyword>
<evidence type="ECO:0000313" key="11">
    <source>
        <dbReference type="Proteomes" id="UP000799421"/>
    </source>
</evidence>
<evidence type="ECO:0000256" key="8">
    <source>
        <dbReference type="ARBA" id="ARBA00048090"/>
    </source>
</evidence>
<evidence type="ECO:0000256" key="5">
    <source>
        <dbReference type="ARBA" id="ARBA00022741"/>
    </source>
</evidence>
<dbReference type="EC" id="2.7.1.12" evidence="3 9"/>
<gene>
    <name evidence="10" type="ORF">K470DRAFT_212350</name>
</gene>
<evidence type="ECO:0000256" key="1">
    <source>
        <dbReference type="ARBA" id="ARBA00004875"/>
    </source>
</evidence>
<dbReference type="PANTHER" id="PTHR43442:SF3">
    <property type="entry name" value="GLUCONOKINASE-RELATED"/>
    <property type="match status" value="1"/>
</dbReference>